<name>A0ABT3WYT8_9BACL</name>
<dbReference type="RefSeq" id="WP_267151083.1">
    <property type="nucleotide sequence ID" value="NZ_JAPMLT010000003.1"/>
</dbReference>
<proteinExistence type="predicted"/>
<evidence type="ECO:0000313" key="1">
    <source>
        <dbReference type="EMBL" id="MCX7569833.1"/>
    </source>
</evidence>
<gene>
    <name evidence="1" type="ORF">OS242_07640</name>
</gene>
<sequence length="106" mass="12041">MAVTFVLANSVEESVEGRPFVQFEEELHTVLYQNREYLGDKGQLLVNLDPYNHKVLTREEIVQMTELCQMIPQFFEGELVDTFTTEFSKLCAQALATHTAIVALGD</sequence>
<organism evidence="1 2">
    <name type="scientific">Tumebacillus lacus</name>
    <dbReference type="NCBI Taxonomy" id="2995335"/>
    <lineage>
        <taxon>Bacteria</taxon>
        <taxon>Bacillati</taxon>
        <taxon>Bacillota</taxon>
        <taxon>Bacilli</taxon>
        <taxon>Bacillales</taxon>
        <taxon>Alicyclobacillaceae</taxon>
        <taxon>Tumebacillus</taxon>
    </lineage>
</organism>
<reference evidence="1 2" key="1">
    <citation type="submission" date="2022-11" db="EMBL/GenBank/DDBJ databases">
        <title>Study of microbial diversity in lake waters.</title>
        <authorList>
            <person name="Zhang J."/>
        </authorList>
    </citation>
    <scope>NUCLEOTIDE SEQUENCE [LARGE SCALE GENOMIC DNA]</scope>
    <source>
        <strain evidence="1 2">DT12</strain>
    </source>
</reference>
<dbReference type="Proteomes" id="UP001208017">
    <property type="component" value="Unassembled WGS sequence"/>
</dbReference>
<keyword evidence="2" id="KW-1185">Reference proteome</keyword>
<comment type="caution">
    <text evidence="1">The sequence shown here is derived from an EMBL/GenBank/DDBJ whole genome shotgun (WGS) entry which is preliminary data.</text>
</comment>
<accession>A0ABT3WYT8</accession>
<dbReference type="EMBL" id="JAPMLT010000003">
    <property type="protein sequence ID" value="MCX7569833.1"/>
    <property type="molecule type" value="Genomic_DNA"/>
</dbReference>
<protein>
    <submittedName>
        <fullName evidence="1">Uncharacterized protein</fullName>
    </submittedName>
</protein>
<evidence type="ECO:0000313" key="2">
    <source>
        <dbReference type="Proteomes" id="UP001208017"/>
    </source>
</evidence>